<feature type="non-terminal residue" evidence="7">
    <location>
        <position position="273"/>
    </location>
</feature>
<keyword evidence="5" id="KW-0342">GTP-binding</keyword>
<dbReference type="InterPro" id="IPR015760">
    <property type="entry name" value="TIF_IF2"/>
</dbReference>
<dbReference type="EMBL" id="BARS01020180">
    <property type="protein sequence ID" value="GAG04294.1"/>
    <property type="molecule type" value="Genomic_DNA"/>
</dbReference>
<accession>X0UEV2</accession>
<dbReference type="GO" id="GO:0003743">
    <property type="term" value="F:translation initiation factor activity"/>
    <property type="evidence" value="ECO:0007669"/>
    <property type="project" value="UniProtKB-KW"/>
</dbReference>
<dbReference type="InterPro" id="IPR027417">
    <property type="entry name" value="P-loop_NTPase"/>
</dbReference>
<evidence type="ECO:0000256" key="3">
    <source>
        <dbReference type="ARBA" id="ARBA00022741"/>
    </source>
</evidence>
<dbReference type="InterPro" id="IPR006847">
    <property type="entry name" value="IF2_N"/>
</dbReference>
<comment type="similarity">
    <text evidence="1">Belongs to the TRAFAC class translation factor GTPase superfamily. Classic translation factor GTPase family. IF-2 subfamily.</text>
</comment>
<dbReference type="GO" id="GO:0003924">
    <property type="term" value="F:GTPase activity"/>
    <property type="evidence" value="ECO:0007669"/>
    <property type="project" value="InterPro"/>
</dbReference>
<dbReference type="PANTHER" id="PTHR43381">
    <property type="entry name" value="TRANSLATION INITIATION FACTOR IF-2-RELATED"/>
    <property type="match status" value="1"/>
</dbReference>
<dbReference type="Pfam" id="PF00009">
    <property type="entry name" value="GTP_EFTU"/>
    <property type="match status" value="1"/>
</dbReference>
<dbReference type="Pfam" id="PF04760">
    <property type="entry name" value="IF2_N"/>
    <property type="match status" value="1"/>
</dbReference>
<organism evidence="7">
    <name type="scientific">marine sediment metagenome</name>
    <dbReference type="NCBI Taxonomy" id="412755"/>
    <lineage>
        <taxon>unclassified sequences</taxon>
        <taxon>metagenomes</taxon>
        <taxon>ecological metagenomes</taxon>
    </lineage>
</organism>
<evidence type="ECO:0000313" key="7">
    <source>
        <dbReference type="EMBL" id="GAG04294.1"/>
    </source>
</evidence>
<protein>
    <recommendedName>
        <fullName evidence="6">Tr-type G domain-containing protein</fullName>
    </recommendedName>
</protein>
<sequence>EPISVKDLSAALAVKSGDIISKLMQQGIMATANQTISNDMAELVALEYDTELVVEHKITLEEQIRTEFEERERKNLKKRSAVAAMLGHVDHGKTSLLDKIRTTQVASGEAGGITQHIGASEITWDNKKVTFLDTPGHEAFTAMRARGANMTDVVVLVIAADDGVMPQTIEAIAHSKAANVPIIVALNKIDLPGRDINRIYSQLAEQELTPSEWGGETEVVKTSAVTSEGINDLLESLDYVAELSELKADDTIPATGWVVEAKISPQRGVVATL</sequence>
<evidence type="ECO:0000256" key="2">
    <source>
        <dbReference type="ARBA" id="ARBA00022540"/>
    </source>
</evidence>
<evidence type="ECO:0000256" key="4">
    <source>
        <dbReference type="ARBA" id="ARBA00022917"/>
    </source>
</evidence>
<dbReference type="AlphaFoldDB" id="X0UEV2"/>
<keyword evidence="3" id="KW-0547">Nucleotide-binding</keyword>
<dbReference type="PANTHER" id="PTHR43381:SF5">
    <property type="entry name" value="TR-TYPE G DOMAIN-CONTAINING PROTEIN"/>
    <property type="match status" value="1"/>
</dbReference>
<dbReference type="NCBIfam" id="TIGR00231">
    <property type="entry name" value="small_GTP"/>
    <property type="match status" value="1"/>
</dbReference>
<evidence type="ECO:0000256" key="5">
    <source>
        <dbReference type="ARBA" id="ARBA00023134"/>
    </source>
</evidence>
<proteinExistence type="inferred from homology"/>
<dbReference type="CDD" id="cd01887">
    <property type="entry name" value="IF2_eIF5B"/>
    <property type="match status" value="1"/>
</dbReference>
<keyword evidence="2" id="KW-0396">Initiation factor</keyword>
<evidence type="ECO:0000259" key="6">
    <source>
        <dbReference type="PROSITE" id="PS51722"/>
    </source>
</evidence>
<dbReference type="PROSITE" id="PS51722">
    <property type="entry name" value="G_TR_2"/>
    <property type="match status" value="1"/>
</dbReference>
<reference evidence="7" key="1">
    <citation type="journal article" date="2014" name="Front. Microbiol.">
        <title>High frequency of phylogenetically diverse reductive dehalogenase-homologous genes in deep subseafloor sedimentary metagenomes.</title>
        <authorList>
            <person name="Kawai M."/>
            <person name="Futagami T."/>
            <person name="Toyoda A."/>
            <person name="Takaki Y."/>
            <person name="Nishi S."/>
            <person name="Hori S."/>
            <person name="Arai W."/>
            <person name="Tsubouchi T."/>
            <person name="Morono Y."/>
            <person name="Uchiyama I."/>
            <person name="Ito T."/>
            <person name="Fujiyama A."/>
            <person name="Inagaki F."/>
            <person name="Takami H."/>
        </authorList>
    </citation>
    <scope>NUCLEOTIDE SEQUENCE</scope>
    <source>
        <strain evidence="7">Expedition CK06-06</strain>
    </source>
</reference>
<dbReference type="InterPro" id="IPR000795">
    <property type="entry name" value="T_Tr_GTP-bd_dom"/>
</dbReference>
<name>X0UEV2_9ZZZZ</name>
<dbReference type="GO" id="GO:0005829">
    <property type="term" value="C:cytosol"/>
    <property type="evidence" value="ECO:0007669"/>
    <property type="project" value="TreeGrafter"/>
</dbReference>
<dbReference type="InterPro" id="IPR005225">
    <property type="entry name" value="Small_GTP-bd"/>
</dbReference>
<dbReference type="Gene3D" id="3.40.50.300">
    <property type="entry name" value="P-loop containing nucleotide triphosphate hydrolases"/>
    <property type="match status" value="1"/>
</dbReference>
<feature type="domain" description="Tr-type G" evidence="6">
    <location>
        <begin position="78"/>
        <end position="247"/>
    </location>
</feature>
<comment type="caution">
    <text evidence="7">The sequence shown here is derived from an EMBL/GenBank/DDBJ whole genome shotgun (WGS) entry which is preliminary data.</text>
</comment>
<dbReference type="GO" id="GO:0005525">
    <property type="term" value="F:GTP binding"/>
    <property type="evidence" value="ECO:0007669"/>
    <property type="project" value="UniProtKB-KW"/>
</dbReference>
<keyword evidence="4" id="KW-0648">Protein biosynthesis</keyword>
<dbReference type="SUPFAM" id="SSF52540">
    <property type="entry name" value="P-loop containing nucleoside triphosphate hydrolases"/>
    <property type="match status" value="1"/>
</dbReference>
<evidence type="ECO:0000256" key="1">
    <source>
        <dbReference type="ARBA" id="ARBA00007733"/>
    </source>
</evidence>
<gene>
    <name evidence="7" type="ORF">S01H1_32580</name>
</gene>
<dbReference type="PRINTS" id="PR00449">
    <property type="entry name" value="RASTRNSFRMNG"/>
</dbReference>
<dbReference type="FunFam" id="3.40.50.300:FF:000019">
    <property type="entry name" value="Translation initiation factor IF-2"/>
    <property type="match status" value="1"/>
</dbReference>
<feature type="non-terminal residue" evidence="7">
    <location>
        <position position="1"/>
    </location>
</feature>